<accession>A0A9W6QGW7</accession>
<keyword evidence="1" id="KW-0846">Cobalamin</keyword>
<dbReference type="SUPFAM" id="SSF51703">
    <property type="entry name" value="Cobalamin (vitamin B12)-dependent enzymes"/>
    <property type="match status" value="1"/>
</dbReference>
<reference evidence="4" key="1">
    <citation type="submission" date="2023-02" db="EMBL/GenBank/DDBJ databases">
        <title>Actinokineospora globicatena NBRC 15670.</title>
        <authorList>
            <person name="Ichikawa N."/>
            <person name="Sato H."/>
            <person name="Tonouchi N."/>
        </authorList>
    </citation>
    <scope>NUCLEOTIDE SEQUENCE</scope>
    <source>
        <strain evidence="4">NBRC 15670</strain>
    </source>
</reference>
<evidence type="ECO:0000313" key="5">
    <source>
        <dbReference type="Proteomes" id="UP001165042"/>
    </source>
</evidence>
<dbReference type="InterPro" id="IPR016176">
    <property type="entry name" value="Cbl-dep_enz_cat"/>
</dbReference>
<gene>
    <name evidence="4" type="ORF">Aglo03_06770</name>
</gene>
<dbReference type="Proteomes" id="UP001165042">
    <property type="component" value="Unassembled WGS sequence"/>
</dbReference>
<dbReference type="AlphaFoldDB" id="A0A9W6QGW7"/>
<dbReference type="Pfam" id="PF06368">
    <property type="entry name" value="Met_asp_mut_E"/>
    <property type="match status" value="1"/>
</dbReference>
<organism evidence="4 5">
    <name type="scientific">Actinokineospora globicatena</name>
    <dbReference type="NCBI Taxonomy" id="103729"/>
    <lineage>
        <taxon>Bacteria</taxon>
        <taxon>Bacillati</taxon>
        <taxon>Actinomycetota</taxon>
        <taxon>Actinomycetes</taxon>
        <taxon>Pseudonocardiales</taxon>
        <taxon>Pseudonocardiaceae</taxon>
        <taxon>Actinokineospora</taxon>
    </lineage>
</organism>
<dbReference type="PIRSF" id="PIRSF001495">
    <property type="entry name" value="Met_asp_mut_epsi"/>
    <property type="match status" value="1"/>
</dbReference>
<dbReference type="EMBL" id="BSSD01000001">
    <property type="protein sequence ID" value="GLW89861.1"/>
    <property type="molecule type" value="Genomic_DNA"/>
</dbReference>
<dbReference type="GO" id="GO:0019670">
    <property type="term" value="P:anaerobic L-glutamate catabolic process"/>
    <property type="evidence" value="ECO:0007669"/>
    <property type="project" value="InterPro"/>
</dbReference>
<protein>
    <submittedName>
        <fullName evidence="4">Methylaspartate mutase</fullName>
    </submittedName>
</protein>
<evidence type="ECO:0000256" key="2">
    <source>
        <dbReference type="ARBA" id="ARBA00023235"/>
    </source>
</evidence>
<dbReference type="GO" id="GO:0031419">
    <property type="term" value="F:cobalamin binding"/>
    <property type="evidence" value="ECO:0007669"/>
    <property type="project" value="UniProtKB-KW"/>
</dbReference>
<dbReference type="RefSeq" id="WP_285607387.1">
    <property type="nucleotide sequence ID" value="NZ_BSSD01000001.1"/>
</dbReference>
<name>A0A9W6QGW7_9PSEU</name>
<keyword evidence="2" id="KW-0413">Isomerase</keyword>
<keyword evidence="3" id="KW-0170">Cobalt</keyword>
<dbReference type="GO" id="GO:0050097">
    <property type="term" value="F:methylaspartate mutase activity"/>
    <property type="evidence" value="ECO:0007669"/>
    <property type="project" value="InterPro"/>
</dbReference>
<evidence type="ECO:0000256" key="1">
    <source>
        <dbReference type="ARBA" id="ARBA00022628"/>
    </source>
</evidence>
<comment type="caution">
    <text evidence="4">The sequence shown here is derived from an EMBL/GenBank/DDBJ whole genome shotgun (WGS) entry which is preliminary data.</text>
</comment>
<evidence type="ECO:0000313" key="4">
    <source>
        <dbReference type="EMBL" id="GLW89861.1"/>
    </source>
</evidence>
<sequence length="458" mass="49120">MVEFADLELTEQVKSALPPWSEAVAYLARAESRHSVATLRGAMAAGRPVVQPRCGVGGHDEMLTLLRHLDGAGPGILSVTIDSHTRLKRFDTAARLMRHGPADLNGYPLVAHGWARGRELGAAVGVPLEVRHGSPEPQDLFAVAIASGISSFEGGGIGYNLPYSKSVPLLDSLRAWQRVDAACGRLAAAGVVVDREFFGTLTAVMVPPSISIAVVLIEAVAALREGVRCFSLAYPQGGEPHQDVAALRSIRVLARRYLGPGAEVFPVLHEFMGVFPRTPEFADSLILCGGLIGRLGGAAKVVNKTRQESAGIPDAEANAAGIRTARRGASTMFDFVRLDEERVAEEQHWIEREVAELVDPVLERPDLLTAVSDAFADGTLDIPFSASVYARSEIVPRRDRDGCIRYGKSGSLPFSAATLRHNADRLALGPARSASVIESVTADIHYFLDQEARSLPED</sequence>
<keyword evidence="5" id="KW-1185">Reference proteome</keyword>
<evidence type="ECO:0000256" key="3">
    <source>
        <dbReference type="ARBA" id="ARBA00023285"/>
    </source>
</evidence>
<dbReference type="Gene3D" id="3.20.20.240">
    <property type="entry name" value="Methylmalonyl-CoA mutase"/>
    <property type="match status" value="1"/>
</dbReference>
<dbReference type="InterPro" id="IPR006396">
    <property type="entry name" value="Glu_mut_E"/>
</dbReference>
<proteinExistence type="predicted"/>